<evidence type="ECO:0000256" key="2">
    <source>
        <dbReference type="SAM" id="MobiDB-lite"/>
    </source>
</evidence>
<feature type="region of interest" description="Disordered" evidence="2">
    <location>
        <begin position="134"/>
        <end position="154"/>
    </location>
</feature>
<evidence type="ECO:0000256" key="1">
    <source>
        <dbReference type="PROSITE-ProRule" id="PRU00221"/>
    </source>
</evidence>
<dbReference type="Proteomes" id="UP000053647">
    <property type="component" value="Unassembled WGS sequence"/>
</dbReference>
<organism evidence="3 4">
    <name type="scientific">Paxillus involutus ATCC 200175</name>
    <dbReference type="NCBI Taxonomy" id="664439"/>
    <lineage>
        <taxon>Eukaryota</taxon>
        <taxon>Fungi</taxon>
        <taxon>Dikarya</taxon>
        <taxon>Basidiomycota</taxon>
        <taxon>Agaricomycotina</taxon>
        <taxon>Agaricomycetes</taxon>
        <taxon>Agaricomycetidae</taxon>
        <taxon>Boletales</taxon>
        <taxon>Paxilineae</taxon>
        <taxon>Paxillaceae</taxon>
        <taxon>Paxillus</taxon>
    </lineage>
</organism>
<proteinExistence type="predicted"/>
<dbReference type="PROSITE" id="PS50082">
    <property type="entry name" value="WD_REPEATS_2"/>
    <property type="match status" value="1"/>
</dbReference>
<feature type="region of interest" description="Disordered" evidence="2">
    <location>
        <begin position="214"/>
        <end position="234"/>
    </location>
</feature>
<dbReference type="EMBL" id="KN819349">
    <property type="protein sequence ID" value="KIJ13730.1"/>
    <property type="molecule type" value="Genomic_DNA"/>
</dbReference>
<reference evidence="4" key="2">
    <citation type="submission" date="2015-01" db="EMBL/GenBank/DDBJ databases">
        <title>Evolutionary Origins and Diversification of the Mycorrhizal Mutualists.</title>
        <authorList>
            <consortium name="DOE Joint Genome Institute"/>
            <consortium name="Mycorrhizal Genomics Consortium"/>
            <person name="Kohler A."/>
            <person name="Kuo A."/>
            <person name="Nagy L.G."/>
            <person name="Floudas D."/>
            <person name="Copeland A."/>
            <person name="Barry K.W."/>
            <person name="Cichocki N."/>
            <person name="Veneault-Fourrey C."/>
            <person name="LaButti K."/>
            <person name="Lindquist E.A."/>
            <person name="Lipzen A."/>
            <person name="Lundell T."/>
            <person name="Morin E."/>
            <person name="Murat C."/>
            <person name="Riley R."/>
            <person name="Ohm R."/>
            <person name="Sun H."/>
            <person name="Tunlid A."/>
            <person name="Henrissat B."/>
            <person name="Grigoriev I.V."/>
            <person name="Hibbett D.S."/>
            <person name="Martin F."/>
        </authorList>
    </citation>
    <scope>NUCLEOTIDE SEQUENCE [LARGE SCALE GENOMIC DNA]</scope>
    <source>
        <strain evidence="4">ATCC 200175</strain>
    </source>
</reference>
<feature type="compositionally biased region" description="Basic and acidic residues" evidence="2">
    <location>
        <begin position="59"/>
        <end position="79"/>
    </location>
</feature>
<keyword evidence="1" id="KW-0853">WD repeat</keyword>
<protein>
    <recommendedName>
        <fullName evidence="5">WD40 repeat-like protein</fullName>
    </recommendedName>
</protein>
<evidence type="ECO:0008006" key="5">
    <source>
        <dbReference type="Google" id="ProtNLM"/>
    </source>
</evidence>
<feature type="non-terminal residue" evidence="3">
    <location>
        <position position="251"/>
    </location>
</feature>
<reference evidence="3 4" key="1">
    <citation type="submission" date="2014-06" db="EMBL/GenBank/DDBJ databases">
        <authorList>
            <consortium name="DOE Joint Genome Institute"/>
            <person name="Kuo A."/>
            <person name="Kohler A."/>
            <person name="Nagy L.G."/>
            <person name="Floudas D."/>
            <person name="Copeland A."/>
            <person name="Barry K.W."/>
            <person name="Cichocki N."/>
            <person name="Veneault-Fourrey C."/>
            <person name="LaButti K."/>
            <person name="Lindquist E.A."/>
            <person name="Lipzen A."/>
            <person name="Lundell T."/>
            <person name="Morin E."/>
            <person name="Murat C."/>
            <person name="Sun H."/>
            <person name="Tunlid A."/>
            <person name="Henrissat B."/>
            <person name="Grigoriev I.V."/>
            <person name="Hibbett D.S."/>
            <person name="Martin F."/>
            <person name="Nordberg H.P."/>
            <person name="Cantor M.N."/>
            <person name="Hua S.X."/>
        </authorList>
    </citation>
    <scope>NUCLEOTIDE SEQUENCE [LARGE SCALE GENOMIC DNA]</scope>
    <source>
        <strain evidence="3 4">ATCC 200175</strain>
    </source>
</reference>
<dbReference type="SUPFAM" id="SSF82171">
    <property type="entry name" value="DPP6 N-terminal domain-like"/>
    <property type="match status" value="1"/>
</dbReference>
<evidence type="ECO:0000313" key="4">
    <source>
        <dbReference type="Proteomes" id="UP000053647"/>
    </source>
</evidence>
<feature type="compositionally biased region" description="Polar residues" evidence="2">
    <location>
        <begin position="215"/>
        <end position="234"/>
    </location>
</feature>
<dbReference type="InterPro" id="IPR001680">
    <property type="entry name" value="WD40_rpt"/>
</dbReference>
<dbReference type="PROSITE" id="PS50294">
    <property type="entry name" value="WD_REPEATS_REGION"/>
    <property type="match status" value="1"/>
</dbReference>
<dbReference type="HOGENOM" id="CLU_097028_0_0_1"/>
<keyword evidence="4" id="KW-1185">Reference proteome</keyword>
<dbReference type="AlphaFoldDB" id="A0A0C9TDT6"/>
<feature type="repeat" description="WD" evidence="1">
    <location>
        <begin position="1"/>
        <end position="23"/>
    </location>
</feature>
<evidence type="ECO:0000313" key="3">
    <source>
        <dbReference type="EMBL" id="KIJ13730.1"/>
    </source>
</evidence>
<accession>A0A0C9TDT6</accession>
<name>A0A0C9TDT6_PAXIN</name>
<feature type="region of interest" description="Disordered" evidence="2">
    <location>
        <begin position="59"/>
        <end position="86"/>
    </location>
</feature>
<dbReference type="OrthoDB" id="2689095at2759"/>
<sequence length="251" mass="27556">TFSPSGEFIACGDEDGKVSIWRVPWWDDRNEAHKSLLDRPAVTLPSHTARDLDRRFDYLDLPTDHRPSPSRTRLRDPHATEAPSRTQGSVFSWSLWRTLPQLLFGRSHGPPRHAELTTIYPGFATQRIYVASVDDESTTERPTEPMPTAPGHYPRFSIMVESVSSTDSIRGNQPTPAHADNSGDVQVSCCALLSRRRGRSGTASALPAMSLTERVASTSNSPAPRITTPSHPTAQNVLDLPAVVEPLTGTP</sequence>
<gene>
    <name evidence="3" type="ORF">PAXINDRAFT_13496</name>
</gene>